<protein>
    <recommendedName>
        <fullName evidence="13">Gamma-aminobutyric acid type B receptor subunit 2</fullName>
    </recommendedName>
</protein>
<dbReference type="InterPro" id="IPR001828">
    <property type="entry name" value="ANF_lig-bd_rcpt"/>
</dbReference>
<keyword evidence="11" id="KW-0807">Transducer</keyword>
<proteinExistence type="evidence at transcript level"/>
<feature type="compositionally biased region" description="Polar residues" evidence="15">
    <location>
        <begin position="1308"/>
        <end position="1319"/>
    </location>
</feature>
<feature type="transmembrane region" description="Helical" evidence="16">
    <location>
        <begin position="842"/>
        <end position="865"/>
    </location>
</feature>
<dbReference type="InterPro" id="IPR050122">
    <property type="entry name" value="RTK"/>
</dbReference>
<organism evidence="19">
    <name type="scientific">Rhynchophorus ferrugineus</name>
    <name type="common">Red palm weevil</name>
    <name type="synonym">Curculio ferrugineus</name>
    <dbReference type="NCBI Taxonomy" id="354439"/>
    <lineage>
        <taxon>Eukaryota</taxon>
        <taxon>Metazoa</taxon>
        <taxon>Ecdysozoa</taxon>
        <taxon>Arthropoda</taxon>
        <taxon>Hexapoda</taxon>
        <taxon>Insecta</taxon>
        <taxon>Pterygota</taxon>
        <taxon>Neoptera</taxon>
        <taxon>Endopterygota</taxon>
        <taxon>Coleoptera</taxon>
        <taxon>Polyphaga</taxon>
        <taxon>Cucujiformia</taxon>
        <taxon>Curculionidae</taxon>
        <taxon>Dryophthorinae</taxon>
        <taxon>Rhynchophorus</taxon>
    </lineage>
</organism>
<evidence type="ECO:0000256" key="13">
    <source>
        <dbReference type="ARBA" id="ARBA00073785"/>
    </source>
</evidence>
<feature type="domain" description="Protein kinase" evidence="18">
    <location>
        <begin position="903"/>
        <end position="1170"/>
    </location>
</feature>
<dbReference type="InterPro" id="IPR008266">
    <property type="entry name" value="Tyr_kinase_AS"/>
</dbReference>
<evidence type="ECO:0000256" key="15">
    <source>
        <dbReference type="SAM" id="MobiDB-lite"/>
    </source>
</evidence>
<keyword evidence="4 16" id="KW-0812">Transmembrane</keyword>
<accession>A0A5Q0TWN3</accession>
<dbReference type="SUPFAM" id="SSF53822">
    <property type="entry name" value="Periplasmic binding protein-like I"/>
    <property type="match status" value="1"/>
</dbReference>
<dbReference type="GO" id="GO:0007169">
    <property type="term" value="P:cell surface receptor protein tyrosine kinase signaling pathway"/>
    <property type="evidence" value="ECO:0007669"/>
    <property type="project" value="TreeGrafter"/>
</dbReference>
<name>A0A5Q0TWN3_RHYFE</name>
<evidence type="ECO:0000256" key="3">
    <source>
        <dbReference type="ARBA" id="ARBA00022475"/>
    </source>
</evidence>
<dbReference type="CDD" id="cd06366">
    <property type="entry name" value="PBP1_GABAb_receptor"/>
    <property type="match status" value="1"/>
</dbReference>
<dbReference type="PRINTS" id="PR00109">
    <property type="entry name" value="TYRKINASE"/>
</dbReference>
<evidence type="ECO:0000256" key="16">
    <source>
        <dbReference type="SAM" id="Phobius"/>
    </source>
</evidence>
<dbReference type="InterPro" id="IPR017441">
    <property type="entry name" value="Protein_kinase_ATP_BS"/>
</dbReference>
<dbReference type="InterPro" id="IPR011009">
    <property type="entry name" value="Kinase-like_dom_sf"/>
</dbReference>
<evidence type="ECO:0000256" key="9">
    <source>
        <dbReference type="ARBA" id="ARBA00023170"/>
    </source>
</evidence>
<evidence type="ECO:0000256" key="11">
    <source>
        <dbReference type="ARBA" id="ARBA00023224"/>
    </source>
</evidence>
<dbReference type="EMBL" id="MK751533">
    <property type="protein sequence ID" value="QGA72537.1"/>
    <property type="molecule type" value="mRNA"/>
</dbReference>
<sequence length="1319" mass="151156">MICVWVVFIYAALMSLTGAQEKEKKCLTTYPEVNPKKYIHYEGKSLDIVIDTSERITHQLSTWVFYYFIKEIIGYSKVKIVEQRDHFDIERSIQKVTDIAEDERVPKSTINLEVWIPPDYDTYATDFVIECGSVSPPGRFGWFIPNELTGPIRDYYNPNKLNDIRSIHWRFFRDEKVVKFFDIDVNQMPLKKYLTAISEENSCPQNICDGTMFTPTYCKSGKQRCGLLLSSNYNSTKFVIKHIKENKLLMRVLFVGDDLASLVIKLKEKYWDRNDVSLVVLSWVPSDVVLYERDFVTVSFENSERLNFTHAIGYKYEMHRLVKVAWSKIENIAKPLYDAVRSFKFETDEYERLLSLYEAKRYINTPKEIACDFLYNNNKTWIKWQKSPESYIYIGGIFPMSGSSYGGQGILQAALLAATAINNNKTLLPNYHLKLLATDGMCRAENVMKNFIEFIVDPNYYNSLVGVLGPACSDTVEPLAGVSKYYHIMAISYSAEGSSFSDREKYPYFFRTIGENKYYKHVYMELFKQFKWNRVAALTEDGQKYTEYISLMQDDLELNGISFVANKKFPRERETEPMTRYLEDLREKRARIIIADVVDEIARQVMCEAYKLNMTGAEGYVWFLPMWLNKTWYNTDYFNLEKNETVNCTTHEMIKAITGYFSMTHAYYAPYNQTMQENISVGDWLKKYKKVAKANMSNYGGFAYDAVWVYALALDKLARTDAEALSDLHSENTTNKLVKIVEQTDFYGVSGRIKFRGGPSRFSVINIMEWYENDTHLIGEFTPNLADNSPEILGGDLALHPSVIKWFTHDGKVPGDGTQSPPGCTIERIAKLFDVECQSAMILLNVMIGTLAIVIISAICFYIKFKYDRKVQKQREYLKKLGITNERQIPANLDDLEVPRENVEINRRLGVGAFGCVYGGEAELPWGRQRQVAVKTLKLHSPPEDRIDFLKEADTMKRFDHPNVIKLVGVITRTQPLHTLMEFCLYGDVKTYLLSRRNLTTNKNSKRADEVSPRRLTSMAMDIARGMSYLAELKFVHRDLACRNCLVNDSMVVKVGDFGMTRQMGNYECYRFTRKGMLPVRWMAPESLFSGIFTAASDMWSYGVVLYEIVTFGCMPWAGKTNLEVVEEVRGGKTLEAPEGLKQQLQSLMNSCWQQNPKDRPTASSVVEFLANNGKLLTPSKDVPVQSIVIDEVQPTQLTKRPGIKLSEIDFTNEFNFLNSPKAMMEPHDAIFEIKGNPPLPQSPDNAFDLSPEDDSTVSIQLETICPKAPLLGPSKSSSSLINYGKFQMQSNRTDSCHEEDDEGFIGNSPSNGYINSKL</sequence>
<evidence type="ECO:0000256" key="6">
    <source>
        <dbReference type="ARBA" id="ARBA00022989"/>
    </source>
</evidence>
<feature type="region of interest" description="Disordered" evidence="15">
    <location>
        <begin position="1292"/>
        <end position="1319"/>
    </location>
</feature>
<dbReference type="Gene3D" id="3.30.200.20">
    <property type="entry name" value="Phosphorylase Kinase, domain 1"/>
    <property type="match status" value="1"/>
</dbReference>
<evidence type="ECO:0000259" key="18">
    <source>
        <dbReference type="PROSITE" id="PS50011"/>
    </source>
</evidence>
<feature type="binding site" evidence="14">
    <location>
        <position position="935"/>
    </location>
    <ligand>
        <name>ATP</name>
        <dbReference type="ChEBI" id="CHEBI:30616"/>
    </ligand>
</feature>
<comment type="subcellular location">
    <subcellularLocation>
        <location evidence="2">Cell membrane</location>
        <topology evidence="2">Multi-pass membrane protein</topology>
    </subcellularLocation>
    <subcellularLocation>
        <location evidence="1">Membrane</location>
        <topology evidence="1">Single-pass membrane protein</topology>
    </subcellularLocation>
</comment>
<evidence type="ECO:0000256" key="4">
    <source>
        <dbReference type="ARBA" id="ARBA00022692"/>
    </source>
</evidence>
<dbReference type="PRINTS" id="PR01177">
    <property type="entry name" value="GABAB1RECPTR"/>
</dbReference>
<evidence type="ECO:0000313" key="19">
    <source>
        <dbReference type="EMBL" id="QGA72537.1"/>
    </source>
</evidence>
<dbReference type="InterPro" id="IPR020635">
    <property type="entry name" value="Tyr_kinase_cat_dom"/>
</dbReference>
<dbReference type="Pfam" id="PF01094">
    <property type="entry name" value="ANF_receptor"/>
    <property type="match status" value="1"/>
</dbReference>
<feature type="chain" id="PRO_5024435922" description="Gamma-aminobutyric acid type B receptor subunit 2" evidence="17">
    <location>
        <begin position="20"/>
        <end position="1319"/>
    </location>
</feature>
<dbReference type="SMART" id="SM00219">
    <property type="entry name" value="TyrKc"/>
    <property type="match status" value="1"/>
</dbReference>
<evidence type="ECO:0000256" key="10">
    <source>
        <dbReference type="ARBA" id="ARBA00023180"/>
    </source>
</evidence>
<dbReference type="Gene3D" id="3.40.50.2300">
    <property type="match status" value="2"/>
</dbReference>
<reference evidence="19" key="1">
    <citation type="submission" date="2019-04" db="EMBL/GenBank/DDBJ databases">
        <title>Identification and expression profiles of neuropeptides and their G protein-coupled receptors in the Red palm weevil Rhynchophorus ferrugineus (Coleoptera: Curculionidae).</title>
        <authorList>
            <person name="Zhang H."/>
            <person name="Bai J."/>
            <person name="Huang S."/>
            <person name="Hou Y."/>
        </authorList>
    </citation>
    <scope>NUCLEOTIDE SEQUENCE</scope>
</reference>
<dbReference type="GO" id="GO:0004930">
    <property type="term" value="F:G protein-coupled receptor activity"/>
    <property type="evidence" value="ECO:0007669"/>
    <property type="project" value="UniProtKB-KW"/>
</dbReference>
<dbReference type="PROSITE" id="PS00109">
    <property type="entry name" value="PROTEIN_KINASE_TYR"/>
    <property type="match status" value="1"/>
</dbReference>
<dbReference type="PANTHER" id="PTHR24416:SF489">
    <property type="entry name" value="PROTEIN KINASE DOMAIN-CONTAINING PROTEIN"/>
    <property type="match status" value="1"/>
</dbReference>
<evidence type="ECO:0000256" key="12">
    <source>
        <dbReference type="ARBA" id="ARBA00051243"/>
    </source>
</evidence>
<evidence type="ECO:0000256" key="14">
    <source>
        <dbReference type="PROSITE-ProRule" id="PRU10141"/>
    </source>
</evidence>
<dbReference type="FunFam" id="3.40.50.2300:FF:000063">
    <property type="entry name" value="Gamma-aminobutyric acid type B receptor subunit"/>
    <property type="match status" value="1"/>
</dbReference>
<dbReference type="GO" id="GO:0005524">
    <property type="term" value="F:ATP binding"/>
    <property type="evidence" value="ECO:0007669"/>
    <property type="project" value="UniProtKB-UniRule"/>
</dbReference>
<dbReference type="InterPro" id="IPR028082">
    <property type="entry name" value="Peripla_BP_I"/>
</dbReference>
<keyword evidence="7" id="KW-0297">G-protein coupled receptor</keyword>
<gene>
    <name evidence="19" type="primary">GPCR</name>
</gene>
<dbReference type="PROSITE" id="PS50011">
    <property type="entry name" value="PROTEIN_KINASE_DOM"/>
    <property type="match status" value="1"/>
</dbReference>
<keyword evidence="6 16" id="KW-1133">Transmembrane helix</keyword>
<evidence type="ECO:0000256" key="1">
    <source>
        <dbReference type="ARBA" id="ARBA00004167"/>
    </source>
</evidence>
<dbReference type="GO" id="GO:0004714">
    <property type="term" value="F:transmembrane receptor protein tyrosine kinase activity"/>
    <property type="evidence" value="ECO:0007669"/>
    <property type="project" value="UniProtKB-EC"/>
</dbReference>
<dbReference type="GO" id="GO:0005886">
    <property type="term" value="C:plasma membrane"/>
    <property type="evidence" value="ECO:0007669"/>
    <property type="project" value="UniProtKB-SubCell"/>
</dbReference>
<evidence type="ECO:0000256" key="8">
    <source>
        <dbReference type="ARBA" id="ARBA00023136"/>
    </source>
</evidence>
<keyword evidence="8 16" id="KW-0472">Membrane</keyword>
<keyword evidence="14" id="KW-0547">Nucleotide-binding</keyword>
<dbReference type="CDD" id="cd00192">
    <property type="entry name" value="PTKc"/>
    <property type="match status" value="1"/>
</dbReference>
<dbReference type="GO" id="GO:0043235">
    <property type="term" value="C:receptor complex"/>
    <property type="evidence" value="ECO:0007669"/>
    <property type="project" value="TreeGrafter"/>
</dbReference>
<dbReference type="FunFam" id="1.10.510.10:FF:001227">
    <property type="entry name" value="Tyrosine-protein kinase receptor"/>
    <property type="match status" value="1"/>
</dbReference>
<dbReference type="PRINTS" id="PR01176">
    <property type="entry name" value="GABABRECEPTR"/>
</dbReference>
<feature type="signal peptide" evidence="17">
    <location>
        <begin position="1"/>
        <end position="19"/>
    </location>
</feature>
<evidence type="ECO:0000256" key="2">
    <source>
        <dbReference type="ARBA" id="ARBA00004651"/>
    </source>
</evidence>
<keyword evidence="10" id="KW-0325">Glycoprotein</keyword>
<dbReference type="PROSITE" id="PS00107">
    <property type="entry name" value="PROTEIN_KINASE_ATP"/>
    <property type="match status" value="1"/>
</dbReference>
<dbReference type="InterPro" id="IPR001245">
    <property type="entry name" value="Ser-Thr/Tyr_kinase_cat_dom"/>
</dbReference>
<evidence type="ECO:0000256" key="5">
    <source>
        <dbReference type="ARBA" id="ARBA00022729"/>
    </source>
</evidence>
<dbReference type="PANTHER" id="PTHR24416">
    <property type="entry name" value="TYROSINE-PROTEIN KINASE RECEPTOR"/>
    <property type="match status" value="1"/>
</dbReference>
<keyword evidence="3" id="KW-1003">Cell membrane</keyword>
<keyword evidence="9 19" id="KW-0675">Receptor</keyword>
<dbReference type="SUPFAM" id="SSF56112">
    <property type="entry name" value="Protein kinase-like (PK-like)"/>
    <property type="match status" value="1"/>
</dbReference>
<dbReference type="Gene3D" id="1.10.510.10">
    <property type="entry name" value="Transferase(Phosphotransferase) domain 1"/>
    <property type="match status" value="1"/>
</dbReference>
<keyword evidence="14" id="KW-0067">ATP-binding</keyword>
<evidence type="ECO:0000256" key="17">
    <source>
        <dbReference type="SAM" id="SignalP"/>
    </source>
</evidence>
<dbReference type="Pfam" id="PF07714">
    <property type="entry name" value="PK_Tyr_Ser-Thr"/>
    <property type="match status" value="1"/>
</dbReference>
<comment type="catalytic activity">
    <reaction evidence="12">
        <text>L-tyrosyl-[protein] + ATP = O-phospho-L-tyrosyl-[protein] + ADP + H(+)</text>
        <dbReference type="Rhea" id="RHEA:10596"/>
        <dbReference type="Rhea" id="RHEA-COMP:10136"/>
        <dbReference type="Rhea" id="RHEA-COMP:20101"/>
        <dbReference type="ChEBI" id="CHEBI:15378"/>
        <dbReference type="ChEBI" id="CHEBI:30616"/>
        <dbReference type="ChEBI" id="CHEBI:46858"/>
        <dbReference type="ChEBI" id="CHEBI:61978"/>
        <dbReference type="ChEBI" id="CHEBI:456216"/>
        <dbReference type="EC" id="2.7.10.1"/>
    </reaction>
</comment>
<keyword evidence="5 17" id="KW-0732">Signal</keyword>
<evidence type="ECO:0000256" key="7">
    <source>
        <dbReference type="ARBA" id="ARBA00023040"/>
    </source>
</evidence>
<dbReference type="InterPro" id="IPR000719">
    <property type="entry name" value="Prot_kinase_dom"/>
</dbReference>